<keyword evidence="1" id="KW-0472">Membrane</keyword>
<feature type="transmembrane region" description="Helical" evidence="1">
    <location>
        <begin position="138"/>
        <end position="160"/>
    </location>
</feature>
<sequence>MHPLDMEGWHDFAVATAGAAAALAGLIIVAISVNLKEIIAGSGLPARAGATVASITAILVGAATMLIPDQPALLLGLQLIAFSAAALGFEVDSVRRMFATTEGASLNSKIGTAVLGIGSIGLVLIGGVMVAFGSEAGLNVVASGFVAIFIVAILNAWVLMVEILR</sequence>
<feature type="transmembrane region" description="Helical" evidence="1">
    <location>
        <begin position="12"/>
        <end position="35"/>
    </location>
</feature>
<gene>
    <name evidence="2" type="ORF">N1032_07680</name>
</gene>
<comment type="caution">
    <text evidence="2">The sequence shown here is derived from an EMBL/GenBank/DDBJ whole genome shotgun (WGS) entry which is preliminary data.</text>
</comment>
<feature type="transmembrane region" description="Helical" evidence="1">
    <location>
        <begin position="72"/>
        <end position="89"/>
    </location>
</feature>
<keyword evidence="1" id="KW-1133">Transmembrane helix</keyword>
<accession>A0ABT2H121</accession>
<proteinExistence type="predicted"/>
<dbReference type="EMBL" id="JANLCJ010000002">
    <property type="protein sequence ID" value="MCS5733617.1"/>
    <property type="molecule type" value="Genomic_DNA"/>
</dbReference>
<evidence type="ECO:0000313" key="3">
    <source>
        <dbReference type="Proteomes" id="UP001165586"/>
    </source>
</evidence>
<organism evidence="2 3">
    <name type="scientific">Herbiconiux daphne</name>
    <dbReference type="NCBI Taxonomy" id="2970914"/>
    <lineage>
        <taxon>Bacteria</taxon>
        <taxon>Bacillati</taxon>
        <taxon>Actinomycetota</taxon>
        <taxon>Actinomycetes</taxon>
        <taxon>Micrococcales</taxon>
        <taxon>Microbacteriaceae</taxon>
        <taxon>Herbiconiux</taxon>
    </lineage>
</organism>
<reference evidence="2" key="1">
    <citation type="submission" date="2022-08" db="EMBL/GenBank/DDBJ databases">
        <authorList>
            <person name="Deng Y."/>
            <person name="Han X.-F."/>
            <person name="Zhang Y.-Q."/>
        </authorList>
    </citation>
    <scope>NUCLEOTIDE SEQUENCE</scope>
    <source>
        <strain evidence="2">CPCC 203386</strain>
    </source>
</reference>
<feature type="transmembrane region" description="Helical" evidence="1">
    <location>
        <begin position="47"/>
        <end position="66"/>
    </location>
</feature>
<name>A0ABT2H121_9MICO</name>
<dbReference type="RefSeq" id="WP_259538434.1">
    <property type="nucleotide sequence ID" value="NZ_JANLCJ010000002.1"/>
</dbReference>
<keyword evidence="3" id="KW-1185">Reference proteome</keyword>
<evidence type="ECO:0000256" key="1">
    <source>
        <dbReference type="SAM" id="Phobius"/>
    </source>
</evidence>
<protein>
    <recommendedName>
        <fullName evidence="4">Modulator of FtsH protease</fullName>
    </recommendedName>
</protein>
<evidence type="ECO:0000313" key="2">
    <source>
        <dbReference type="EMBL" id="MCS5733617.1"/>
    </source>
</evidence>
<evidence type="ECO:0008006" key="4">
    <source>
        <dbReference type="Google" id="ProtNLM"/>
    </source>
</evidence>
<keyword evidence="1" id="KW-0812">Transmembrane</keyword>
<dbReference type="Proteomes" id="UP001165586">
    <property type="component" value="Unassembled WGS sequence"/>
</dbReference>
<feature type="transmembrane region" description="Helical" evidence="1">
    <location>
        <begin position="110"/>
        <end position="132"/>
    </location>
</feature>